<organism evidence="2 3">
    <name type="scientific">Clostridium butyricum</name>
    <dbReference type="NCBI Taxonomy" id="1492"/>
    <lineage>
        <taxon>Bacteria</taxon>
        <taxon>Bacillati</taxon>
        <taxon>Bacillota</taxon>
        <taxon>Clostridia</taxon>
        <taxon>Eubacteriales</taxon>
        <taxon>Clostridiaceae</taxon>
        <taxon>Clostridium</taxon>
    </lineage>
</organism>
<feature type="compositionally biased region" description="Basic and acidic residues" evidence="1">
    <location>
        <begin position="28"/>
        <end position="40"/>
    </location>
</feature>
<keyword evidence="2" id="KW-0282">Flagellum</keyword>
<dbReference type="SUPFAM" id="SSF160214">
    <property type="entry name" value="FlaG-like"/>
    <property type="match status" value="1"/>
</dbReference>
<feature type="region of interest" description="Disordered" evidence="1">
    <location>
        <begin position="16"/>
        <end position="40"/>
    </location>
</feature>
<dbReference type="Pfam" id="PF03646">
    <property type="entry name" value="FlaG"/>
    <property type="match status" value="1"/>
</dbReference>
<evidence type="ECO:0000256" key="1">
    <source>
        <dbReference type="SAM" id="MobiDB-lite"/>
    </source>
</evidence>
<dbReference type="RefSeq" id="WP_043663322.1">
    <property type="nucleotide sequence ID" value="NZ_JSEG01000006.1"/>
</dbReference>
<dbReference type="InterPro" id="IPR035924">
    <property type="entry name" value="FlaG-like_sf"/>
</dbReference>
<evidence type="ECO:0000313" key="2">
    <source>
        <dbReference type="EMBL" id="PPV14645.1"/>
    </source>
</evidence>
<dbReference type="InterPro" id="IPR005186">
    <property type="entry name" value="FlaG"/>
</dbReference>
<feature type="compositionally biased region" description="Polar residues" evidence="1">
    <location>
        <begin position="16"/>
        <end position="27"/>
    </location>
</feature>
<keyword evidence="2" id="KW-0966">Cell projection</keyword>
<accession>A0A2S7FAE7</accession>
<gene>
    <name evidence="2" type="ORF">AWN73_02725</name>
</gene>
<proteinExistence type="predicted"/>
<dbReference type="AlphaFoldDB" id="A0A2S7FAE7"/>
<dbReference type="PANTHER" id="PTHR37166:SF1">
    <property type="entry name" value="PROTEIN FLAG"/>
    <property type="match status" value="1"/>
</dbReference>
<dbReference type="Proteomes" id="UP000238081">
    <property type="component" value="Unassembled WGS sequence"/>
</dbReference>
<dbReference type="EMBL" id="LRDH01000107">
    <property type="protein sequence ID" value="PPV14645.1"/>
    <property type="molecule type" value="Genomic_DNA"/>
</dbReference>
<reference evidence="2 3" key="1">
    <citation type="submission" date="2016-01" db="EMBL/GenBank/DDBJ databases">
        <title>Characterization of the Clostridium difficile lineages that are prevalent in Hong Kong and China.</title>
        <authorList>
            <person name="Kwok J.S.-L."/>
            <person name="Lam W.-Y."/>
            <person name="Ip M."/>
            <person name="Chan T.-F."/>
            <person name="Hawkey P.M."/>
            <person name="Tsui S.K.-W."/>
        </authorList>
    </citation>
    <scope>NUCLEOTIDE SEQUENCE [LARGE SCALE GENOMIC DNA]</scope>
    <source>
        <strain evidence="2 3">300064</strain>
    </source>
</reference>
<dbReference type="PANTHER" id="PTHR37166">
    <property type="entry name" value="PROTEIN FLAG"/>
    <property type="match status" value="1"/>
</dbReference>
<dbReference type="Gene3D" id="3.30.160.170">
    <property type="entry name" value="FlaG-like"/>
    <property type="match status" value="1"/>
</dbReference>
<comment type="caution">
    <text evidence="2">The sequence shown here is derived from an EMBL/GenBank/DDBJ whole genome shotgun (WGS) entry which is preliminary data.</text>
</comment>
<sequence>MDVKLNNEYHNYMNSYTTEDSSMSTNLKKNDSEVSKEKNMQNYSKKDLYKSINKLNKFLEDDKTHAEFSKHKDLGTLMVKIVDDKNNKVLLELPPEKVLDMVASLCKQVGILDEKA</sequence>
<name>A0A2S7FAE7_CLOBU</name>
<evidence type="ECO:0000313" key="3">
    <source>
        <dbReference type="Proteomes" id="UP000238081"/>
    </source>
</evidence>
<keyword evidence="2" id="KW-0969">Cilium</keyword>
<protein>
    <submittedName>
        <fullName evidence="2">Flagellar biosynthesis protein FlaG</fullName>
    </submittedName>
</protein>